<dbReference type="EMBL" id="CAJVQC010033488">
    <property type="protein sequence ID" value="CAG8754054.1"/>
    <property type="molecule type" value="Genomic_DNA"/>
</dbReference>
<comment type="caution">
    <text evidence="1">The sequence shown here is derived from an EMBL/GenBank/DDBJ whole genome shotgun (WGS) entry which is preliminary data.</text>
</comment>
<name>A0ACA9QJA5_9GLOM</name>
<protein>
    <submittedName>
        <fullName evidence="1">16533_t:CDS:1</fullName>
    </submittedName>
</protein>
<accession>A0ACA9QJA5</accession>
<feature type="non-terminal residue" evidence="1">
    <location>
        <position position="50"/>
    </location>
</feature>
<organism evidence="1 2">
    <name type="scientific">Racocetra persica</name>
    <dbReference type="NCBI Taxonomy" id="160502"/>
    <lineage>
        <taxon>Eukaryota</taxon>
        <taxon>Fungi</taxon>
        <taxon>Fungi incertae sedis</taxon>
        <taxon>Mucoromycota</taxon>
        <taxon>Glomeromycotina</taxon>
        <taxon>Glomeromycetes</taxon>
        <taxon>Diversisporales</taxon>
        <taxon>Gigasporaceae</taxon>
        <taxon>Racocetra</taxon>
    </lineage>
</organism>
<evidence type="ECO:0000313" key="2">
    <source>
        <dbReference type="Proteomes" id="UP000789920"/>
    </source>
</evidence>
<gene>
    <name evidence="1" type="ORF">RPERSI_LOCUS14488</name>
</gene>
<keyword evidence="2" id="KW-1185">Reference proteome</keyword>
<reference evidence="1" key="1">
    <citation type="submission" date="2021-06" db="EMBL/GenBank/DDBJ databases">
        <authorList>
            <person name="Kallberg Y."/>
            <person name="Tangrot J."/>
            <person name="Rosling A."/>
        </authorList>
    </citation>
    <scope>NUCLEOTIDE SEQUENCE</scope>
    <source>
        <strain evidence="1">MA461A</strain>
    </source>
</reference>
<dbReference type="Proteomes" id="UP000789920">
    <property type="component" value="Unassembled WGS sequence"/>
</dbReference>
<sequence>ILCLDEADAMCGSNNDNEDNGCRMESLRVNREMTSSWKSDFGSAKMPLIS</sequence>
<evidence type="ECO:0000313" key="1">
    <source>
        <dbReference type="EMBL" id="CAG8754054.1"/>
    </source>
</evidence>
<proteinExistence type="predicted"/>
<feature type="non-terminal residue" evidence="1">
    <location>
        <position position="1"/>
    </location>
</feature>